<dbReference type="Proteomes" id="UP000004374">
    <property type="component" value="Unassembled WGS sequence"/>
</dbReference>
<dbReference type="EMBL" id="BAFK01000030">
    <property type="protein sequence ID" value="GAB60522.1"/>
    <property type="molecule type" value="Genomic_DNA"/>
</dbReference>
<proteinExistence type="predicted"/>
<evidence type="ECO:0000313" key="1">
    <source>
        <dbReference type="EMBL" id="GAB60522.1"/>
    </source>
</evidence>
<comment type="caution">
    <text evidence="1">The sequence shown here is derived from an EMBL/GenBank/DDBJ whole genome shotgun (WGS) entry which is preliminary data.</text>
</comment>
<evidence type="ECO:0000313" key="2">
    <source>
        <dbReference type="Proteomes" id="UP000004374"/>
    </source>
</evidence>
<gene>
    <name evidence="1" type="ORF">RNAN_3547</name>
</gene>
<organism evidence="1 2">
    <name type="scientific">Rheinheimera nanhaiensis E407-8</name>
    <dbReference type="NCBI Taxonomy" id="562729"/>
    <lineage>
        <taxon>Bacteria</taxon>
        <taxon>Pseudomonadati</taxon>
        <taxon>Pseudomonadota</taxon>
        <taxon>Gammaproteobacteria</taxon>
        <taxon>Chromatiales</taxon>
        <taxon>Chromatiaceae</taxon>
        <taxon>Rheinheimera</taxon>
    </lineage>
</organism>
<name>I1E2J4_9GAMM</name>
<protein>
    <submittedName>
        <fullName evidence="1">Uncharacterized protein</fullName>
    </submittedName>
</protein>
<dbReference type="STRING" id="562729.RNAN_3547"/>
<accession>I1E2J4</accession>
<sequence>MRLTRLVLIKCSTVKRADKIGRYSTVNLIFMHPIFSHLNG</sequence>
<keyword evidence="2" id="KW-1185">Reference proteome</keyword>
<dbReference type="AlphaFoldDB" id="I1E2J4"/>
<reference evidence="1 2" key="1">
    <citation type="journal article" date="2012" name="J. Bacteriol.">
        <title>Genome Sequence of the Protease-Producing Bacterium Rheinheimera nanhaiensis E407-8T, Isolated from Deep-Sea Sediment of the South China Sea.</title>
        <authorList>
            <person name="Zhang X.-Y."/>
            <person name="Zhang Y.-J."/>
            <person name="Qin Q.-L."/>
            <person name="Xie B.-B."/>
            <person name="Chen X.-L."/>
            <person name="Zhou B.-C."/>
            <person name="Zhang Y.-Z."/>
        </authorList>
    </citation>
    <scope>NUCLEOTIDE SEQUENCE [LARGE SCALE GENOMIC DNA]</scope>
    <source>
        <strain evidence="1 2">E407-8</strain>
    </source>
</reference>